<name>A0ACB8UBH7_9APHY</name>
<dbReference type="EMBL" id="MU274905">
    <property type="protein sequence ID" value="KAI0091747.1"/>
    <property type="molecule type" value="Genomic_DNA"/>
</dbReference>
<dbReference type="Proteomes" id="UP001055072">
    <property type="component" value="Unassembled WGS sequence"/>
</dbReference>
<evidence type="ECO:0000313" key="2">
    <source>
        <dbReference type="Proteomes" id="UP001055072"/>
    </source>
</evidence>
<organism evidence="1 2">
    <name type="scientific">Irpex rosettiformis</name>
    <dbReference type="NCBI Taxonomy" id="378272"/>
    <lineage>
        <taxon>Eukaryota</taxon>
        <taxon>Fungi</taxon>
        <taxon>Dikarya</taxon>
        <taxon>Basidiomycota</taxon>
        <taxon>Agaricomycotina</taxon>
        <taxon>Agaricomycetes</taxon>
        <taxon>Polyporales</taxon>
        <taxon>Irpicaceae</taxon>
        <taxon>Irpex</taxon>
    </lineage>
</organism>
<proteinExistence type="predicted"/>
<sequence>MPVKEPTWLGHLIYDLALLFWQTIINIFFREIRPRGAHHIPKDGPVIFVAAPHHNQFLDFLVAVQVYRETGRRISFLVAAKSMSRAFVGFCARLVKSIPVARAADYASPGQGLVSLSEDDPCLVVGHDTRFLSEFTPRMQILLPKSVGSTAAEVTEVISDTQLRVKKEFGGETTGKGTAKIRAKLSELKAEGKEGLQFKKLPHVDQTETFKHVYEALNEGECICIFPEGGSHDRSDLLPLKAGVSLMALGAMANNPSVKVKVVPVGLYYFHPHKFRSRAVVEFGHAMDVDEELVELYKKGGKEKREAVGKLLDVIYDALKTVTIRAPDYETLQVIQVARRLYVTPGQHLTIGQVVEISKRLLIAYDQFKDEPRVQQLKQKVLKYNRLCIDLGLRDHQVPGARKGSWKTLGLLCYRLLLLTVWSVFALPGVILSGPIFLTASIVSKKKAKEALAASNVKIAGRDVLATWKVLISLGLTPLLYTFYSILACIILIRSNAPPSVVIWAPVYVFISLPFIGYAALRFGEAGMDVLKSLRPLVIALVPGQQRSLDELKSMRVQLSNELMEISEEFGPKVFDDFEEKRILVPSASLAPPHTQNSLRRRKTDAQGALLNHPMTWLDEQLFGWSRASSHTSRAWAHDPSSSARPSEPSTPAEELSEDEVGDYDNLLGYLDGQSQRGERSGGVSSFADLQKLKQSGVNGSGLVLNPNLDEDGVDAMRKKK</sequence>
<evidence type="ECO:0000313" key="1">
    <source>
        <dbReference type="EMBL" id="KAI0091747.1"/>
    </source>
</evidence>
<reference evidence="1" key="1">
    <citation type="journal article" date="2021" name="Environ. Microbiol.">
        <title>Gene family expansions and transcriptome signatures uncover fungal adaptations to wood decay.</title>
        <authorList>
            <person name="Hage H."/>
            <person name="Miyauchi S."/>
            <person name="Viragh M."/>
            <person name="Drula E."/>
            <person name="Min B."/>
            <person name="Chaduli D."/>
            <person name="Navarro D."/>
            <person name="Favel A."/>
            <person name="Norest M."/>
            <person name="Lesage-Meessen L."/>
            <person name="Balint B."/>
            <person name="Merenyi Z."/>
            <person name="de Eugenio L."/>
            <person name="Morin E."/>
            <person name="Martinez A.T."/>
            <person name="Baldrian P."/>
            <person name="Stursova M."/>
            <person name="Martinez M.J."/>
            <person name="Novotny C."/>
            <person name="Magnuson J.K."/>
            <person name="Spatafora J.W."/>
            <person name="Maurice S."/>
            <person name="Pangilinan J."/>
            <person name="Andreopoulos W."/>
            <person name="LaButti K."/>
            <person name="Hundley H."/>
            <person name="Na H."/>
            <person name="Kuo A."/>
            <person name="Barry K."/>
            <person name="Lipzen A."/>
            <person name="Henrissat B."/>
            <person name="Riley R."/>
            <person name="Ahrendt S."/>
            <person name="Nagy L.G."/>
            <person name="Grigoriev I.V."/>
            <person name="Martin F."/>
            <person name="Rosso M.N."/>
        </authorList>
    </citation>
    <scope>NUCLEOTIDE SEQUENCE</scope>
    <source>
        <strain evidence="1">CBS 384.51</strain>
    </source>
</reference>
<protein>
    <submittedName>
        <fullName evidence="1">Glycerol-3-phosphate O-acyltransferase</fullName>
    </submittedName>
</protein>
<comment type="caution">
    <text evidence="1">The sequence shown here is derived from an EMBL/GenBank/DDBJ whole genome shotgun (WGS) entry which is preliminary data.</text>
</comment>
<accession>A0ACB8UBH7</accession>
<gene>
    <name evidence="1" type="ORF">BDY19DRAFT_932012</name>
</gene>
<keyword evidence="2" id="KW-1185">Reference proteome</keyword>